<protein>
    <submittedName>
        <fullName evidence="2">Uncharacterized protein</fullName>
    </submittedName>
</protein>
<name>A0A5B7IFR1_PORTR</name>
<feature type="region of interest" description="Disordered" evidence="1">
    <location>
        <begin position="68"/>
        <end position="95"/>
    </location>
</feature>
<dbReference type="Proteomes" id="UP000324222">
    <property type="component" value="Unassembled WGS sequence"/>
</dbReference>
<accession>A0A5B7IFR1</accession>
<keyword evidence="3" id="KW-1185">Reference proteome</keyword>
<dbReference type="AlphaFoldDB" id="A0A5B7IFR1"/>
<evidence type="ECO:0000313" key="2">
    <source>
        <dbReference type="EMBL" id="MPC81105.1"/>
    </source>
</evidence>
<comment type="caution">
    <text evidence="2">The sequence shown here is derived from an EMBL/GenBank/DDBJ whole genome shotgun (WGS) entry which is preliminary data.</text>
</comment>
<dbReference type="EMBL" id="VSRR010055944">
    <property type="protein sequence ID" value="MPC81105.1"/>
    <property type="molecule type" value="Genomic_DNA"/>
</dbReference>
<organism evidence="2 3">
    <name type="scientific">Portunus trituberculatus</name>
    <name type="common">Swimming crab</name>
    <name type="synonym">Neptunus trituberculatus</name>
    <dbReference type="NCBI Taxonomy" id="210409"/>
    <lineage>
        <taxon>Eukaryota</taxon>
        <taxon>Metazoa</taxon>
        <taxon>Ecdysozoa</taxon>
        <taxon>Arthropoda</taxon>
        <taxon>Crustacea</taxon>
        <taxon>Multicrustacea</taxon>
        <taxon>Malacostraca</taxon>
        <taxon>Eumalacostraca</taxon>
        <taxon>Eucarida</taxon>
        <taxon>Decapoda</taxon>
        <taxon>Pleocyemata</taxon>
        <taxon>Brachyura</taxon>
        <taxon>Eubrachyura</taxon>
        <taxon>Portunoidea</taxon>
        <taxon>Portunidae</taxon>
        <taxon>Portuninae</taxon>
        <taxon>Portunus</taxon>
    </lineage>
</organism>
<evidence type="ECO:0000256" key="1">
    <source>
        <dbReference type="SAM" id="MobiDB-lite"/>
    </source>
</evidence>
<proteinExistence type="predicted"/>
<reference evidence="2 3" key="1">
    <citation type="submission" date="2019-05" db="EMBL/GenBank/DDBJ databases">
        <title>Another draft genome of Portunus trituberculatus and its Hox gene families provides insights of decapod evolution.</title>
        <authorList>
            <person name="Jeong J.-H."/>
            <person name="Song I."/>
            <person name="Kim S."/>
            <person name="Choi T."/>
            <person name="Kim D."/>
            <person name="Ryu S."/>
            <person name="Kim W."/>
        </authorList>
    </citation>
    <scope>NUCLEOTIDE SEQUENCE [LARGE SCALE GENOMIC DNA]</scope>
    <source>
        <tissue evidence="2">Muscle</tissue>
    </source>
</reference>
<gene>
    <name evidence="2" type="ORF">E2C01_075706</name>
</gene>
<evidence type="ECO:0000313" key="3">
    <source>
        <dbReference type="Proteomes" id="UP000324222"/>
    </source>
</evidence>
<sequence length="95" mass="10400">MWFWRLPQRRPNDCFPGEARRRFPLLAHAFQRGGAKGGSSGGKDRPCTCVALRGPPGDNGRLLEHIECGHEATSPHLTQATPRDPKVGTGRGNVE</sequence>